<keyword evidence="2" id="KW-1185">Reference proteome</keyword>
<dbReference type="AlphaFoldDB" id="A0A453EWX1"/>
<reference evidence="2" key="1">
    <citation type="journal article" date="2014" name="Science">
        <title>Ancient hybridizations among the ancestral genomes of bread wheat.</title>
        <authorList>
            <consortium name="International Wheat Genome Sequencing Consortium,"/>
            <person name="Marcussen T."/>
            <person name="Sandve S.R."/>
            <person name="Heier L."/>
            <person name="Spannagl M."/>
            <person name="Pfeifer M."/>
            <person name="Jakobsen K.S."/>
            <person name="Wulff B.B."/>
            <person name="Steuernagel B."/>
            <person name="Mayer K.F."/>
            <person name="Olsen O.A."/>
        </authorList>
    </citation>
    <scope>NUCLEOTIDE SEQUENCE [LARGE SCALE GENOMIC DNA]</scope>
    <source>
        <strain evidence="2">cv. AL8/78</strain>
    </source>
</reference>
<reference evidence="1" key="5">
    <citation type="journal article" date="2021" name="G3 (Bethesda)">
        <title>Aegilops tauschii genome assembly Aet v5.0 features greater sequence contiguity and improved annotation.</title>
        <authorList>
            <person name="Wang L."/>
            <person name="Zhu T."/>
            <person name="Rodriguez J.C."/>
            <person name="Deal K.R."/>
            <person name="Dubcovsky J."/>
            <person name="McGuire P.E."/>
            <person name="Lux T."/>
            <person name="Spannagl M."/>
            <person name="Mayer K.F.X."/>
            <person name="Baldrich P."/>
            <person name="Meyers B.C."/>
            <person name="Huo N."/>
            <person name="Gu Y.Q."/>
            <person name="Zhou H."/>
            <person name="Devos K.M."/>
            <person name="Bennetzen J.L."/>
            <person name="Unver T."/>
            <person name="Budak H."/>
            <person name="Gulick P.J."/>
            <person name="Galiba G."/>
            <person name="Kalapos B."/>
            <person name="Nelson D.R."/>
            <person name="Li P."/>
            <person name="You F.M."/>
            <person name="Luo M.C."/>
            <person name="Dvorak J."/>
        </authorList>
    </citation>
    <scope>NUCLEOTIDE SEQUENCE [LARGE SCALE GENOMIC DNA]</scope>
    <source>
        <strain evidence="1">cv. AL8/78</strain>
    </source>
</reference>
<reference evidence="2" key="2">
    <citation type="journal article" date="2017" name="Nat. Plants">
        <title>The Aegilops tauschii genome reveals multiple impacts of transposons.</title>
        <authorList>
            <person name="Zhao G."/>
            <person name="Zou C."/>
            <person name="Li K."/>
            <person name="Wang K."/>
            <person name="Li T."/>
            <person name="Gao L."/>
            <person name="Zhang X."/>
            <person name="Wang H."/>
            <person name="Yang Z."/>
            <person name="Liu X."/>
            <person name="Jiang W."/>
            <person name="Mao L."/>
            <person name="Kong X."/>
            <person name="Jiao Y."/>
            <person name="Jia J."/>
        </authorList>
    </citation>
    <scope>NUCLEOTIDE SEQUENCE [LARGE SCALE GENOMIC DNA]</scope>
    <source>
        <strain evidence="2">cv. AL8/78</strain>
    </source>
</reference>
<evidence type="ECO:0000313" key="2">
    <source>
        <dbReference type="Proteomes" id="UP000015105"/>
    </source>
</evidence>
<dbReference type="Proteomes" id="UP000015105">
    <property type="component" value="Chromosome 3D"/>
</dbReference>
<dbReference type="EnsemblPlants" id="AET3Gv20497700.16">
    <property type="protein sequence ID" value="AET3Gv20497700.16"/>
    <property type="gene ID" value="AET3Gv20497700"/>
</dbReference>
<dbReference type="Gramene" id="AET3Gv20497700.16">
    <property type="protein sequence ID" value="AET3Gv20497700.16"/>
    <property type="gene ID" value="AET3Gv20497700"/>
</dbReference>
<reference evidence="1" key="4">
    <citation type="submission" date="2019-03" db="UniProtKB">
        <authorList>
            <consortium name="EnsemblPlants"/>
        </authorList>
    </citation>
    <scope>IDENTIFICATION</scope>
</reference>
<name>A0A453EWX1_AEGTS</name>
<accession>A0A453EWX1</accession>
<protein>
    <submittedName>
        <fullName evidence="1">Uncharacterized protein</fullName>
    </submittedName>
</protein>
<sequence>FLGWCTDLCSNCYTASRITKLWGKTFHPAIKQKGNIFLELAVTKISSLS</sequence>
<proteinExistence type="predicted"/>
<reference evidence="1" key="3">
    <citation type="journal article" date="2017" name="Nature">
        <title>Genome sequence of the progenitor of the wheat D genome Aegilops tauschii.</title>
        <authorList>
            <person name="Luo M.C."/>
            <person name="Gu Y.Q."/>
            <person name="Puiu D."/>
            <person name="Wang H."/>
            <person name="Twardziok S.O."/>
            <person name="Deal K.R."/>
            <person name="Huo N."/>
            <person name="Zhu T."/>
            <person name="Wang L."/>
            <person name="Wang Y."/>
            <person name="McGuire P.E."/>
            <person name="Liu S."/>
            <person name="Long H."/>
            <person name="Ramasamy R.K."/>
            <person name="Rodriguez J.C."/>
            <person name="Van S.L."/>
            <person name="Yuan L."/>
            <person name="Wang Z."/>
            <person name="Xia Z."/>
            <person name="Xiao L."/>
            <person name="Anderson O.D."/>
            <person name="Ouyang S."/>
            <person name="Liang Y."/>
            <person name="Zimin A.V."/>
            <person name="Pertea G."/>
            <person name="Qi P."/>
            <person name="Bennetzen J.L."/>
            <person name="Dai X."/>
            <person name="Dawson M.W."/>
            <person name="Muller H.G."/>
            <person name="Kugler K."/>
            <person name="Rivarola-Duarte L."/>
            <person name="Spannagl M."/>
            <person name="Mayer K.F.X."/>
            <person name="Lu F.H."/>
            <person name="Bevan M.W."/>
            <person name="Leroy P."/>
            <person name="Li P."/>
            <person name="You F.M."/>
            <person name="Sun Q."/>
            <person name="Liu Z."/>
            <person name="Lyons E."/>
            <person name="Wicker T."/>
            <person name="Salzberg S.L."/>
            <person name="Devos K.M."/>
            <person name="Dvorak J."/>
        </authorList>
    </citation>
    <scope>NUCLEOTIDE SEQUENCE [LARGE SCALE GENOMIC DNA]</scope>
    <source>
        <strain evidence="1">cv. AL8/78</strain>
    </source>
</reference>
<organism evidence="1 2">
    <name type="scientific">Aegilops tauschii subsp. strangulata</name>
    <name type="common">Goatgrass</name>
    <dbReference type="NCBI Taxonomy" id="200361"/>
    <lineage>
        <taxon>Eukaryota</taxon>
        <taxon>Viridiplantae</taxon>
        <taxon>Streptophyta</taxon>
        <taxon>Embryophyta</taxon>
        <taxon>Tracheophyta</taxon>
        <taxon>Spermatophyta</taxon>
        <taxon>Magnoliopsida</taxon>
        <taxon>Liliopsida</taxon>
        <taxon>Poales</taxon>
        <taxon>Poaceae</taxon>
        <taxon>BOP clade</taxon>
        <taxon>Pooideae</taxon>
        <taxon>Triticodae</taxon>
        <taxon>Triticeae</taxon>
        <taxon>Triticinae</taxon>
        <taxon>Aegilops</taxon>
    </lineage>
</organism>
<evidence type="ECO:0000313" key="1">
    <source>
        <dbReference type="EnsemblPlants" id="AET3Gv20497700.16"/>
    </source>
</evidence>